<feature type="region of interest" description="Disordered" evidence="1">
    <location>
        <begin position="139"/>
        <end position="160"/>
    </location>
</feature>
<gene>
    <name evidence="2" type="ORF">Mgra_00004834</name>
</gene>
<reference evidence="2" key="1">
    <citation type="journal article" date="2020" name="Ecol. Evol.">
        <title>Genome structure and content of the rice root-knot nematode (Meloidogyne graminicola).</title>
        <authorList>
            <person name="Phan N.T."/>
            <person name="Danchin E.G.J."/>
            <person name="Klopp C."/>
            <person name="Perfus-Barbeoch L."/>
            <person name="Kozlowski D.K."/>
            <person name="Koutsovoulos G.D."/>
            <person name="Lopez-Roques C."/>
            <person name="Bouchez O."/>
            <person name="Zahm M."/>
            <person name="Besnard G."/>
            <person name="Bellafiore S."/>
        </authorList>
    </citation>
    <scope>NUCLEOTIDE SEQUENCE</scope>
    <source>
        <strain evidence="2">VN-18</strain>
    </source>
</reference>
<dbReference type="Proteomes" id="UP000605970">
    <property type="component" value="Unassembled WGS sequence"/>
</dbReference>
<evidence type="ECO:0000313" key="2">
    <source>
        <dbReference type="EMBL" id="KAF7635742.1"/>
    </source>
</evidence>
<organism evidence="2 3">
    <name type="scientific">Meloidogyne graminicola</name>
    <dbReference type="NCBI Taxonomy" id="189291"/>
    <lineage>
        <taxon>Eukaryota</taxon>
        <taxon>Metazoa</taxon>
        <taxon>Ecdysozoa</taxon>
        <taxon>Nematoda</taxon>
        <taxon>Chromadorea</taxon>
        <taxon>Rhabditida</taxon>
        <taxon>Tylenchina</taxon>
        <taxon>Tylenchomorpha</taxon>
        <taxon>Tylenchoidea</taxon>
        <taxon>Meloidogynidae</taxon>
        <taxon>Meloidogyninae</taxon>
        <taxon>Meloidogyne</taxon>
    </lineage>
</organism>
<accession>A0A8S9ZR79</accession>
<dbReference type="PANTHER" id="PTHR34769">
    <property type="entry name" value="RCG42593, ISOFORM CRA_A"/>
    <property type="match status" value="1"/>
</dbReference>
<dbReference type="OrthoDB" id="6352295at2759"/>
<feature type="region of interest" description="Disordered" evidence="1">
    <location>
        <begin position="21"/>
        <end position="55"/>
    </location>
</feature>
<name>A0A8S9ZR79_9BILA</name>
<sequence length="160" mass="18939">MDLEKDKSRKQLIMQNALLSKARKRRAIKEAETIQKEQSPSNSSKNDPTNSKDDDICVIYHKKEVKKDEDIVFIEENKINRNDKDRILREMATQALIREANLSAQRAKEYGPQGWIKPRALTTNKRFLARTLQSVKLDHKEHEQRKKTIKEKWRKSEGYY</sequence>
<evidence type="ECO:0000313" key="3">
    <source>
        <dbReference type="Proteomes" id="UP000605970"/>
    </source>
</evidence>
<dbReference type="EMBL" id="JABEBT010000038">
    <property type="protein sequence ID" value="KAF7635742.1"/>
    <property type="molecule type" value="Genomic_DNA"/>
</dbReference>
<proteinExistence type="predicted"/>
<protein>
    <submittedName>
        <fullName evidence="2">Uncharacterized protein</fullName>
    </submittedName>
</protein>
<dbReference type="PANTHER" id="PTHR34769:SF1">
    <property type="entry name" value="RNA POLYMERASE I AND III SUBUNIT D"/>
    <property type="match status" value="1"/>
</dbReference>
<comment type="caution">
    <text evidence="2">The sequence shown here is derived from an EMBL/GenBank/DDBJ whole genome shotgun (WGS) entry which is preliminary data.</text>
</comment>
<dbReference type="InterPro" id="IPR038948">
    <property type="entry name" value="POLR1D-like"/>
</dbReference>
<evidence type="ECO:0000256" key="1">
    <source>
        <dbReference type="SAM" id="MobiDB-lite"/>
    </source>
</evidence>
<feature type="compositionally biased region" description="Polar residues" evidence="1">
    <location>
        <begin position="36"/>
        <end position="49"/>
    </location>
</feature>
<keyword evidence="3" id="KW-1185">Reference proteome</keyword>
<dbReference type="AlphaFoldDB" id="A0A8S9ZR79"/>